<sequence>MLLSSINSRRIPDKASVRVRFRNYVRTRVRWILNAQIQNIVLCLSRLEGVADTVNWLIQMFFVLQIKLLEI</sequence>
<dbReference type="EMBL" id="JAJJMB010017752">
    <property type="protein sequence ID" value="KAI3835376.1"/>
    <property type="molecule type" value="Genomic_DNA"/>
</dbReference>
<reference evidence="1" key="1">
    <citation type="submission" date="2022-04" db="EMBL/GenBank/DDBJ databases">
        <title>A functionally conserved STORR gene fusion in Papaver species that diverged 16.8 million years ago.</title>
        <authorList>
            <person name="Catania T."/>
        </authorList>
    </citation>
    <scope>NUCLEOTIDE SEQUENCE</scope>
    <source>
        <strain evidence="1">S-188037</strain>
    </source>
</reference>
<evidence type="ECO:0000313" key="1">
    <source>
        <dbReference type="EMBL" id="KAI3835376.1"/>
    </source>
</evidence>
<keyword evidence="2" id="KW-1185">Reference proteome</keyword>
<gene>
    <name evidence="1" type="ORF">MKW98_020492</name>
</gene>
<accession>A0AAD4RVP7</accession>
<name>A0AAD4RVP7_9MAGN</name>
<comment type="caution">
    <text evidence="1">The sequence shown here is derived from an EMBL/GenBank/DDBJ whole genome shotgun (WGS) entry which is preliminary data.</text>
</comment>
<dbReference type="AlphaFoldDB" id="A0AAD4RVP7"/>
<protein>
    <submittedName>
        <fullName evidence="1">Uncharacterized protein</fullName>
    </submittedName>
</protein>
<dbReference type="Proteomes" id="UP001202328">
    <property type="component" value="Unassembled WGS sequence"/>
</dbReference>
<proteinExistence type="predicted"/>
<evidence type="ECO:0000313" key="2">
    <source>
        <dbReference type="Proteomes" id="UP001202328"/>
    </source>
</evidence>
<organism evidence="1 2">
    <name type="scientific">Papaver atlanticum</name>
    <dbReference type="NCBI Taxonomy" id="357466"/>
    <lineage>
        <taxon>Eukaryota</taxon>
        <taxon>Viridiplantae</taxon>
        <taxon>Streptophyta</taxon>
        <taxon>Embryophyta</taxon>
        <taxon>Tracheophyta</taxon>
        <taxon>Spermatophyta</taxon>
        <taxon>Magnoliopsida</taxon>
        <taxon>Ranunculales</taxon>
        <taxon>Papaveraceae</taxon>
        <taxon>Papaveroideae</taxon>
        <taxon>Papaver</taxon>
    </lineage>
</organism>